<evidence type="ECO:0000313" key="3">
    <source>
        <dbReference type="EMBL" id="KAJ3641661.1"/>
    </source>
</evidence>
<evidence type="ECO:0000256" key="2">
    <source>
        <dbReference type="SAM" id="Phobius"/>
    </source>
</evidence>
<name>A0AA38M379_9CUCU</name>
<dbReference type="AlphaFoldDB" id="A0AA38M379"/>
<dbReference type="SUPFAM" id="SSF53756">
    <property type="entry name" value="UDP-Glycosyltransferase/glycogen phosphorylase"/>
    <property type="match status" value="1"/>
</dbReference>
<protein>
    <submittedName>
        <fullName evidence="3">Uncharacterized protein</fullName>
    </submittedName>
</protein>
<evidence type="ECO:0000256" key="1">
    <source>
        <dbReference type="ARBA" id="ARBA00022679"/>
    </source>
</evidence>
<keyword evidence="4" id="KW-1185">Reference proteome</keyword>
<keyword evidence="2" id="KW-1133">Transmembrane helix</keyword>
<dbReference type="GO" id="GO:0008194">
    <property type="term" value="F:UDP-glycosyltransferase activity"/>
    <property type="evidence" value="ECO:0007669"/>
    <property type="project" value="InterPro"/>
</dbReference>
<keyword evidence="1" id="KW-0808">Transferase</keyword>
<keyword evidence="2" id="KW-0472">Membrane</keyword>
<accession>A0AA38M379</accession>
<evidence type="ECO:0000313" key="4">
    <source>
        <dbReference type="Proteomes" id="UP001168821"/>
    </source>
</evidence>
<gene>
    <name evidence="3" type="ORF">Zmor_028148</name>
</gene>
<dbReference type="InterPro" id="IPR002213">
    <property type="entry name" value="UDP_glucos_trans"/>
</dbReference>
<organism evidence="3 4">
    <name type="scientific">Zophobas morio</name>
    <dbReference type="NCBI Taxonomy" id="2755281"/>
    <lineage>
        <taxon>Eukaryota</taxon>
        <taxon>Metazoa</taxon>
        <taxon>Ecdysozoa</taxon>
        <taxon>Arthropoda</taxon>
        <taxon>Hexapoda</taxon>
        <taxon>Insecta</taxon>
        <taxon>Pterygota</taxon>
        <taxon>Neoptera</taxon>
        <taxon>Endopterygota</taxon>
        <taxon>Coleoptera</taxon>
        <taxon>Polyphaga</taxon>
        <taxon>Cucujiformia</taxon>
        <taxon>Tenebrionidae</taxon>
        <taxon>Zophobas</taxon>
    </lineage>
</organism>
<dbReference type="Proteomes" id="UP001168821">
    <property type="component" value="Unassembled WGS sequence"/>
</dbReference>
<reference evidence="3" key="1">
    <citation type="journal article" date="2023" name="G3 (Bethesda)">
        <title>Whole genome assemblies of Zophobas morio and Tenebrio molitor.</title>
        <authorList>
            <person name="Kaur S."/>
            <person name="Stinson S.A."/>
            <person name="diCenzo G.C."/>
        </authorList>
    </citation>
    <scope>NUCLEOTIDE SEQUENCE</scope>
    <source>
        <strain evidence="3">QUZm001</strain>
    </source>
</reference>
<feature type="transmembrane region" description="Helical" evidence="2">
    <location>
        <begin position="123"/>
        <end position="146"/>
    </location>
</feature>
<sequence>MWSQETGFPNKIFLHIQIVVPFSHRVVFNPLNKQSLEGYPSLGWIGLGLDPSTVTKEELKNSIIDVVENNKYSTRIREIRHLLYDKPLTGLEKAVWWSEYVLRHEGATHLRSPAADFSWFEYLIVKVVLGSAALISVVIYLLYKVFQLIMLKCRK</sequence>
<proteinExistence type="predicted"/>
<dbReference type="EMBL" id="JALNTZ010000009">
    <property type="protein sequence ID" value="KAJ3641661.1"/>
    <property type="molecule type" value="Genomic_DNA"/>
</dbReference>
<keyword evidence="2" id="KW-0812">Transmembrane</keyword>
<dbReference type="Pfam" id="PF00201">
    <property type="entry name" value="UDPGT"/>
    <property type="match status" value="1"/>
</dbReference>
<comment type="caution">
    <text evidence="3">The sequence shown here is derived from an EMBL/GenBank/DDBJ whole genome shotgun (WGS) entry which is preliminary data.</text>
</comment>